<dbReference type="EMBL" id="CP036280">
    <property type="protein sequence ID" value="QDU70593.1"/>
    <property type="molecule type" value="Genomic_DNA"/>
</dbReference>
<keyword evidence="1" id="KW-0732">Signal</keyword>
<dbReference type="InterPro" id="IPR019837">
    <property type="entry name" value="CHP02597"/>
</dbReference>
<proteinExistence type="predicted"/>
<organism evidence="2 3">
    <name type="scientific">Mucisphaera calidilacus</name>
    <dbReference type="NCBI Taxonomy" id="2527982"/>
    <lineage>
        <taxon>Bacteria</taxon>
        <taxon>Pseudomonadati</taxon>
        <taxon>Planctomycetota</taxon>
        <taxon>Phycisphaerae</taxon>
        <taxon>Phycisphaerales</taxon>
        <taxon>Phycisphaeraceae</taxon>
        <taxon>Mucisphaera</taxon>
    </lineage>
</organism>
<dbReference type="NCBIfam" id="TIGR02597">
    <property type="entry name" value="TIGR02597 family protein"/>
    <property type="match status" value="1"/>
</dbReference>
<dbReference type="KEGG" id="mcad:Pan265_04210"/>
<reference evidence="2 3" key="1">
    <citation type="submission" date="2019-02" db="EMBL/GenBank/DDBJ databases">
        <title>Deep-cultivation of Planctomycetes and their phenomic and genomic characterization uncovers novel biology.</title>
        <authorList>
            <person name="Wiegand S."/>
            <person name="Jogler M."/>
            <person name="Boedeker C."/>
            <person name="Pinto D."/>
            <person name="Vollmers J."/>
            <person name="Rivas-Marin E."/>
            <person name="Kohn T."/>
            <person name="Peeters S.H."/>
            <person name="Heuer A."/>
            <person name="Rast P."/>
            <person name="Oberbeckmann S."/>
            <person name="Bunk B."/>
            <person name="Jeske O."/>
            <person name="Meyerdierks A."/>
            <person name="Storesund J.E."/>
            <person name="Kallscheuer N."/>
            <person name="Luecker S."/>
            <person name="Lage O.M."/>
            <person name="Pohl T."/>
            <person name="Merkel B.J."/>
            <person name="Hornburger P."/>
            <person name="Mueller R.-W."/>
            <person name="Bruemmer F."/>
            <person name="Labrenz M."/>
            <person name="Spormann A.M."/>
            <person name="Op den Camp H."/>
            <person name="Overmann J."/>
            <person name="Amann R."/>
            <person name="Jetten M.S.M."/>
            <person name="Mascher T."/>
            <person name="Medema M.H."/>
            <person name="Devos D.P."/>
            <person name="Kaster A.-K."/>
            <person name="Ovreas L."/>
            <person name="Rohde M."/>
            <person name="Galperin M.Y."/>
            <person name="Jogler C."/>
        </authorList>
    </citation>
    <scope>NUCLEOTIDE SEQUENCE [LARGE SCALE GENOMIC DNA]</scope>
    <source>
        <strain evidence="2 3">Pan265</strain>
    </source>
</reference>
<gene>
    <name evidence="2" type="ORF">Pan265_04210</name>
</gene>
<accession>A0A518BUB2</accession>
<protein>
    <submittedName>
        <fullName evidence="2">Uncharacterized protein</fullName>
    </submittedName>
</protein>
<dbReference type="RefSeq" id="WP_236254585.1">
    <property type="nucleotide sequence ID" value="NZ_CP036280.1"/>
</dbReference>
<evidence type="ECO:0000313" key="3">
    <source>
        <dbReference type="Proteomes" id="UP000320386"/>
    </source>
</evidence>
<sequence length="365" mass="37740" precursor="true">MKTTFKAITAVAALALAGSVQAEVEVGYNLTQVPASADTRVSIPFQNEAVGTFTVASVNGDTVTFNDPDGVLAAATLGTNGAGRPLYYARFIEGDLAGRWFNVAAQNGTALSLTVEGTTVPATDLLASALANQKVVVAAHWTVEAIFPDGFEGLTFNASPSPFQPTFRVLIPQETDGTGIDIPSLSTLFYIGGDWRLISGQLANDFVVEPQGTITLRNPASESTGEENDPETLIDESTGNLIFLPAGDAAGFDIVESIAIENVQNDTVVGLGNGQATTLGATGIADAIDNSPSPFAPTDRILIYAAPTAGAGFDLPTTTTVIKFNGSLITVTGQPANDLEVLPGQVVIIRKAAGVPGEVLWTVGK</sequence>
<evidence type="ECO:0000256" key="1">
    <source>
        <dbReference type="SAM" id="SignalP"/>
    </source>
</evidence>
<name>A0A518BUB2_9BACT</name>
<evidence type="ECO:0000313" key="2">
    <source>
        <dbReference type="EMBL" id="QDU70593.1"/>
    </source>
</evidence>
<keyword evidence="3" id="KW-1185">Reference proteome</keyword>
<dbReference type="AlphaFoldDB" id="A0A518BUB2"/>
<feature type="chain" id="PRO_5021783472" evidence="1">
    <location>
        <begin position="23"/>
        <end position="365"/>
    </location>
</feature>
<dbReference type="Proteomes" id="UP000320386">
    <property type="component" value="Chromosome"/>
</dbReference>
<feature type="signal peptide" evidence="1">
    <location>
        <begin position="1"/>
        <end position="22"/>
    </location>
</feature>